<dbReference type="InterPro" id="IPR008991">
    <property type="entry name" value="Translation_prot_SH3-like_sf"/>
</dbReference>
<dbReference type="InterPro" id="IPR003256">
    <property type="entry name" value="Ribosomal_uL24"/>
</dbReference>
<keyword evidence="3 5" id="KW-0687">Ribonucleoprotein</keyword>
<dbReference type="HAMAP" id="MF_01326_B">
    <property type="entry name" value="Ribosomal_uL24_B"/>
    <property type="match status" value="1"/>
</dbReference>
<feature type="domain" description="KOW" evidence="6">
    <location>
        <begin position="2"/>
        <end position="29"/>
    </location>
</feature>
<evidence type="ECO:0000256" key="2">
    <source>
        <dbReference type="ARBA" id="ARBA00022980"/>
    </source>
</evidence>
<dbReference type="AlphaFoldDB" id="A0A2N1UNK5"/>
<evidence type="ECO:0000256" key="4">
    <source>
        <dbReference type="ARBA" id="ARBA00035206"/>
    </source>
</evidence>
<comment type="function">
    <text evidence="5">One of two assembly initiator proteins, it binds directly to the 5'-end of the 23S rRNA, where it nucleates assembly of the 50S subunit.</text>
</comment>
<sequence length="102" mass="11489">MKIKKGDKVKILTGKDIGKTGKILRVFLKKEKVVVEGLNLRVKHTRPKKEKEKGQKVLFPAPLNVSNAMLICSKCGKSTRVGYKILENKKKVRICKKCGEVI</sequence>
<dbReference type="GO" id="GO:1990904">
    <property type="term" value="C:ribonucleoprotein complex"/>
    <property type="evidence" value="ECO:0007669"/>
    <property type="project" value="UniProtKB-KW"/>
</dbReference>
<dbReference type="InterPro" id="IPR014722">
    <property type="entry name" value="Rib_uL2_dom2"/>
</dbReference>
<dbReference type="Pfam" id="PF00467">
    <property type="entry name" value="KOW"/>
    <property type="match status" value="1"/>
</dbReference>
<dbReference type="PANTHER" id="PTHR12903">
    <property type="entry name" value="MITOCHONDRIAL RIBOSOMAL PROTEIN L24"/>
    <property type="match status" value="1"/>
</dbReference>
<evidence type="ECO:0000313" key="8">
    <source>
        <dbReference type="Proteomes" id="UP000233414"/>
    </source>
</evidence>
<keyword evidence="2 5" id="KW-0689">Ribosomal protein</keyword>
<evidence type="ECO:0000313" key="7">
    <source>
        <dbReference type="EMBL" id="PKL72357.1"/>
    </source>
</evidence>
<dbReference type="InterPro" id="IPR041988">
    <property type="entry name" value="Ribosomal_uL24_KOW"/>
</dbReference>
<comment type="caution">
    <text evidence="7">The sequence shown here is derived from an EMBL/GenBank/DDBJ whole genome shotgun (WGS) entry which is preliminary data.</text>
</comment>
<dbReference type="Pfam" id="PF17136">
    <property type="entry name" value="ribosomal_L24"/>
    <property type="match status" value="1"/>
</dbReference>
<proteinExistence type="inferred from homology"/>
<dbReference type="SMART" id="SM00739">
    <property type="entry name" value="KOW"/>
    <property type="match status" value="1"/>
</dbReference>
<comment type="subunit">
    <text evidence="5">Part of the 50S ribosomal subunit.</text>
</comment>
<name>A0A2N1UNK5_9BACT</name>
<dbReference type="GO" id="GO:0005840">
    <property type="term" value="C:ribosome"/>
    <property type="evidence" value="ECO:0007669"/>
    <property type="project" value="UniProtKB-KW"/>
</dbReference>
<dbReference type="GO" id="GO:0003735">
    <property type="term" value="F:structural constituent of ribosome"/>
    <property type="evidence" value="ECO:0007669"/>
    <property type="project" value="InterPro"/>
</dbReference>
<evidence type="ECO:0000256" key="3">
    <source>
        <dbReference type="ARBA" id="ARBA00023274"/>
    </source>
</evidence>
<comment type="function">
    <text evidence="5">One of the proteins that surrounds the polypeptide exit tunnel on the outside of the subunit.</text>
</comment>
<dbReference type="NCBIfam" id="TIGR01079">
    <property type="entry name" value="rplX_bact"/>
    <property type="match status" value="1"/>
</dbReference>
<organism evidence="7 8">
    <name type="scientific">Candidatus Kuenenbacteria bacterium HGW-Kuenenbacteria-1</name>
    <dbReference type="NCBI Taxonomy" id="2013812"/>
    <lineage>
        <taxon>Bacteria</taxon>
        <taxon>Candidatus Kueneniibacteriota</taxon>
    </lineage>
</organism>
<keyword evidence="5" id="KW-0699">rRNA-binding</keyword>
<protein>
    <recommendedName>
        <fullName evidence="4 5">Large ribosomal subunit protein uL24</fullName>
    </recommendedName>
</protein>
<accession>A0A2N1UNK5</accession>
<dbReference type="EMBL" id="PGYQ01000006">
    <property type="protein sequence ID" value="PKL72357.1"/>
    <property type="molecule type" value="Genomic_DNA"/>
</dbReference>
<reference evidence="7 8" key="1">
    <citation type="journal article" date="2017" name="ISME J.">
        <title>Potential for microbial H2 and metal transformations associated with novel bacteria and archaea in deep terrestrial subsurface sediments.</title>
        <authorList>
            <person name="Hernsdorf A.W."/>
            <person name="Amano Y."/>
            <person name="Miyakawa K."/>
            <person name="Ise K."/>
            <person name="Suzuki Y."/>
            <person name="Anantharaman K."/>
            <person name="Probst A."/>
            <person name="Burstein D."/>
            <person name="Thomas B.C."/>
            <person name="Banfield J.F."/>
        </authorList>
    </citation>
    <scope>NUCLEOTIDE SEQUENCE [LARGE SCALE GENOMIC DNA]</scope>
    <source>
        <strain evidence="7">HGW-Kuenenbacteria-1</strain>
    </source>
</reference>
<dbReference type="InterPro" id="IPR005824">
    <property type="entry name" value="KOW"/>
</dbReference>
<evidence type="ECO:0000256" key="1">
    <source>
        <dbReference type="ARBA" id="ARBA00010618"/>
    </source>
</evidence>
<dbReference type="GO" id="GO:0019843">
    <property type="term" value="F:rRNA binding"/>
    <property type="evidence" value="ECO:0007669"/>
    <property type="project" value="UniProtKB-UniRule"/>
</dbReference>
<dbReference type="CDD" id="cd06089">
    <property type="entry name" value="KOW_RPL26"/>
    <property type="match status" value="1"/>
</dbReference>
<dbReference type="SUPFAM" id="SSF50104">
    <property type="entry name" value="Translation proteins SH3-like domain"/>
    <property type="match status" value="1"/>
</dbReference>
<dbReference type="Proteomes" id="UP000233414">
    <property type="component" value="Unassembled WGS sequence"/>
</dbReference>
<evidence type="ECO:0000256" key="5">
    <source>
        <dbReference type="HAMAP-Rule" id="MF_01326"/>
    </source>
</evidence>
<gene>
    <name evidence="5" type="primary">rplX</name>
    <name evidence="7" type="ORF">CVV26_01675</name>
</gene>
<evidence type="ECO:0000259" key="6">
    <source>
        <dbReference type="SMART" id="SM00739"/>
    </source>
</evidence>
<comment type="similarity">
    <text evidence="1 5">Belongs to the universal ribosomal protein uL24 family.</text>
</comment>
<keyword evidence="5" id="KW-0694">RNA-binding</keyword>
<dbReference type="Gene3D" id="2.30.30.30">
    <property type="match status" value="1"/>
</dbReference>
<dbReference type="InterPro" id="IPR057264">
    <property type="entry name" value="Ribosomal_uL24_C"/>
</dbReference>
<dbReference type="GO" id="GO:0006412">
    <property type="term" value="P:translation"/>
    <property type="evidence" value="ECO:0007669"/>
    <property type="project" value="UniProtKB-UniRule"/>
</dbReference>